<name>A0A2I2KWQ7_9ACTN</name>
<accession>A0A2I2KWQ7</accession>
<organism evidence="2 3">
    <name type="scientific">Frankia canadensis</name>
    <dbReference type="NCBI Taxonomy" id="1836972"/>
    <lineage>
        <taxon>Bacteria</taxon>
        <taxon>Bacillati</taxon>
        <taxon>Actinomycetota</taxon>
        <taxon>Actinomycetes</taxon>
        <taxon>Frankiales</taxon>
        <taxon>Frankiaceae</taxon>
        <taxon>Frankia</taxon>
    </lineage>
</organism>
<dbReference type="AlphaFoldDB" id="A0A2I2KWQ7"/>
<proteinExistence type="predicted"/>
<evidence type="ECO:0000256" key="1">
    <source>
        <dbReference type="SAM" id="MobiDB-lite"/>
    </source>
</evidence>
<reference evidence="2 3" key="1">
    <citation type="submission" date="2017-06" db="EMBL/GenBank/DDBJ databases">
        <authorList>
            <person name="Kim H.J."/>
            <person name="Triplett B.A."/>
        </authorList>
    </citation>
    <scope>NUCLEOTIDE SEQUENCE [LARGE SCALE GENOMIC DNA]</scope>
    <source>
        <strain evidence="2">FRACA_ARgP5</strain>
    </source>
</reference>
<sequence length="167" mass="17911">MTAVHLRSWEAAAPRSCSRRRAAFTSTAGRPRMCANARARRGWFARARAARTRAPVQSGRPAISTRCRTSWRGTLMPKPPSDGVVKVTGFTECMSPLLVCVGAFHNATPREHIPCDMRRFTVCVVYLIECVDVGVAIGGGGVDQRRGGAGGGVARGNRSATGRVADR</sequence>
<gene>
    <name evidence="2" type="ORF">FRACA_400027</name>
</gene>
<feature type="region of interest" description="Disordered" evidence="1">
    <location>
        <begin position="146"/>
        <end position="167"/>
    </location>
</feature>
<keyword evidence="3" id="KW-1185">Reference proteome</keyword>
<evidence type="ECO:0000313" key="2">
    <source>
        <dbReference type="EMBL" id="SNQ50094.1"/>
    </source>
</evidence>
<evidence type="ECO:0000313" key="3">
    <source>
        <dbReference type="Proteomes" id="UP000234331"/>
    </source>
</evidence>
<dbReference type="EMBL" id="FZMO01000335">
    <property type="protein sequence ID" value="SNQ50094.1"/>
    <property type="molecule type" value="Genomic_DNA"/>
</dbReference>
<dbReference type="Proteomes" id="UP000234331">
    <property type="component" value="Unassembled WGS sequence"/>
</dbReference>
<protein>
    <submittedName>
        <fullName evidence="2">Uncharacterized protein</fullName>
    </submittedName>
</protein>